<dbReference type="GO" id="GO:0005525">
    <property type="term" value="F:GTP binding"/>
    <property type="evidence" value="ECO:0007669"/>
    <property type="project" value="UniProtKB-KW"/>
</dbReference>
<dbReference type="GO" id="GO:0005200">
    <property type="term" value="F:structural constituent of cytoskeleton"/>
    <property type="evidence" value="ECO:0007669"/>
    <property type="project" value="InterPro"/>
</dbReference>
<dbReference type="InterPro" id="IPR000217">
    <property type="entry name" value="Tubulin"/>
</dbReference>
<name>A0A699J1E5_TANCI</name>
<gene>
    <name evidence="5" type="ORF">Tci_576150</name>
</gene>
<proteinExistence type="inferred from homology"/>
<keyword evidence="3" id="KW-0547">Nucleotide-binding</keyword>
<evidence type="ECO:0000256" key="3">
    <source>
        <dbReference type="ARBA" id="ARBA00022741"/>
    </source>
</evidence>
<dbReference type="AlphaFoldDB" id="A0A699J1E5"/>
<dbReference type="GO" id="GO:0007017">
    <property type="term" value="P:microtubule-based process"/>
    <property type="evidence" value="ECO:0007669"/>
    <property type="project" value="InterPro"/>
</dbReference>
<accession>A0A699J1E5</accession>
<sequence>MVVRYGGDGAGRLVGVVGIKRRWAGLVVVVGEVGGLRRRWFGLVVVAAIGSSGSWPDNFVFGQPGAWNNWAKGHYTEGSKLIDSVFDVIKKKSKNLESWFGLVFW</sequence>
<reference evidence="5" key="1">
    <citation type="journal article" date="2019" name="Sci. Rep.">
        <title>Draft genome of Tanacetum cinerariifolium, the natural source of mosquito coil.</title>
        <authorList>
            <person name="Yamashiro T."/>
            <person name="Shiraishi A."/>
            <person name="Satake H."/>
            <person name="Nakayama K."/>
        </authorList>
    </citation>
    <scope>NUCLEOTIDE SEQUENCE</scope>
</reference>
<evidence type="ECO:0000256" key="4">
    <source>
        <dbReference type="ARBA" id="ARBA00023134"/>
    </source>
</evidence>
<dbReference type="InterPro" id="IPR002453">
    <property type="entry name" value="Beta_tubulin"/>
</dbReference>
<dbReference type="InterPro" id="IPR036525">
    <property type="entry name" value="Tubulin/FtsZ_GTPase_sf"/>
</dbReference>
<dbReference type="GO" id="GO:0005874">
    <property type="term" value="C:microtubule"/>
    <property type="evidence" value="ECO:0007669"/>
    <property type="project" value="UniProtKB-KW"/>
</dbReference>
<dbReference type="PRINTS" id="PR01163">
    <property type="entry name" value="BETATUBULIN"/>
</dbReference>
<evidence type="ECO:0000313" key="5">
    <source>
        <dbReference type="EMBL" id="GFA04178.1"/>
    </source>
</evidence>
<dbReference type="PRINTS" id="PR01161">
    <property type="entry name" value="TUBULIN"/>
</dbReference>
<keyword evidence="2" id="KW-0493">Microtubule</keyword>
<keyword evidence="4" id="KW-0342">GTP-binding</keyword>
<organism evidence="5">
    <name type="scientific">Tanacetum cinerariifolium</name>
    <name type="common">Dalmatian daisy</name>
    <name type="synonym">Chrysanthemum cinerariifolium</name>
    <dbReference type="NCBI Taxonomy" id="118510"/>
    <lineage>
        <taxon>Eukaryota</taxon>
        <taxon>Viridiplantae</taxon>
        <taxon>Streptophyta</taxon>
        <taxon>Embryophyta</taxon>
        <taxon>Tracheophyta</taxon>
        <taxon>Spermatophyta</taxon>
        <taxon>Magnoliopsida</taxon>
        <taxon>eudicotyledons</taxon>
        <taxon>Gunneridae</taxon>
        <taxon>Pentapetalae</taxon>
        <taxon>asterids</taxon>
        <taxon>campanulids</taxon>
        <taxon>Asterales</taxon>
        <taxon>Asteraceae</taxon>
        <taxon>Asteroideae</taxon>
        <taxon>Anthemideae</taxon>
        <taxon>Anthemidinae</taxon>
        <taxon>Tanacetum</taxon>
    </lineage>
</organism>
<comment type="caution">
    <text evidence="5">The sequence shown here is derived from an EMBL/GenBank/DDBJ whole genome shotgun (WGS) entry which is preliminary data.</text>
</comment>
<dbReference type="Gene3D" id="3.40.50.1440">
    <property type="entry name" value="Tubulin/FtsZ, GTPase domain"/>
    <property type="match status" value="1"/>
</dbReference>
<evidence type="ECO:0000256" key="2">
    <source>
        <dbReference type="ARBA" id="ARBA00022701"/>
    </source>
</evidence>
<dbReference type="EMBL" id="BKCJ010360005">
    <property type="protein sequence ID" value="GFA04178.1"/>
    <property type="molecule type" value="Genomic_DNA"/>
</dbReference>
<comment type="similarity">
    <text evidence="1">Belongs to the tubulin family.</text>
</comment>
<dbReference type="GO" id="GO:0003924">
    <property type="term" value="F:GTPase activity"/>
    <property type="evidence" value="ECO:0007669"/>
    <property type="project" value="InterPro"/>
</dbReference>
<dbReference type="PANTHER" id="PTHR36527">
    <property type="entry name" value="OS01G0282866 PROTEIN"/>
    <property type="match status" value="1"/>
</dbReference>
<dbReference type="SUPFAM" id="SSF52490">
    <property type="entry name" value="Tubulin nucleotide-binding domain-like"/>
    <property type="match status" value="1"/>
</dbReference>
<dbReference type="PANTHER" id="PTHR36527:SF3">
    <property type="entry name" value="OS01G0282866 PROTEIN"/>
    <property type="match status" value="1"/>
</dbReference>
<evidence type="ECO:0000256" key="1">
    <source>
        <dbReference type="ARBA" id="ARBA00009636"/>
    </source>
</evidence>
<protein>
    <submittedName>
        <fullName evidence="5">Beta-tubulin</fullName>
    </submittedName>
</protein>